<evidence type="ECO:0000313" key="2">
    <source>
        <dbReference type="EMBL" id="KRY64884.1"/>
    </source>
</evidence>
<organism evidence="2 4">
    <name type="scientific">Trichinella pseudospiralis</name>
    <name type="common">Parasitic roundworm</name>
    <dbReference type="NCBI Taxonomy" id="6337"/>
    <lineage>
        <taxon>Eukaryota</taxon>
        <taxon>Metazoa</taxon>
        <taxon>Ecdysozoa</taxon>
        <taxon>Nematoda</taxon>
        <taxon>Enoplea</taxon>
        <taxon>Dorylaimia</taxon>
        <taxon>Trichinellida</taxon>
        <taxon>Trichinellidae</taxon>
        <taxon>Trichinella</taxon>
    </lineage>
</organism>
<proteinExistence type="predicted"/>
<evidence type="ECO:0000313" key="4">
    <source>
        <dbReference type="Proteomes" id="UP000054632"/>
    </source>
</evidence>
<reference evidence="4 5" key="1">
    <citation type="submission" date="2015-01" db="EMBL/GenBank/DDBJ databases">
        <title>Evolution of Trichinella species and genotypes.</title>
        <authorList>
            <person name="Korhonen P.K."/>
            <person name="Edoardo P."/>
            <person name="Giuseppe L.R."/>
            <person name="Gasser R.B."/>
        </authorList>
    </citation>
    <scope>NUCLEOTIDE SEQUENCE [LARGE SCALE GENOMIC DNA]</scope>
    <source>
        <strain evidence="2">ISS13</strain>
        <strain evidence="3">ISS176</strain>
    </source>
</reference>
<accession>A0A0V1DTU6</accession>
<feature type="region of interest" description="Disordered" evidence="1">
    <location>
        <begin position="22"/>
        <end position="52"/>
    </location>
</feature>
<gene>
    <name evidence="2" type="ORF">T4A_1774</name>
    <name evidence="3" type="ORF">T4C_6085</name>
</gene>
<name>A0A0V1DTU6_TRIPS</name>
<evidence type="ECO:0000256" key="1">
    <source>
        <dbReference type="SAM" id="MobiDB-lite"/>
    </source>
</evidence>
<dbReference type="Proteomes" id="UP000054826">
    <property type="component" value="Unassembled WGS sequence"/>
</dbReference>
<dbReference type="EMBL" id="JYDR01000258">
    <property type="protein sequence ID" value="KRY64884.1"/>
    <property type="molecule type" value="Genomic_DNA"/>
</dbReference>
<dbReference type="EMBL" id="JYDV01000040">
    <property type="protein sequence ID" value="KRZ38911.1"/>
    <property type="molecule type" value="Genomic_DNA"/>
</dbReference>
<comment type="caution">
    <text evidence="2">The sequence shown here is derived from an EMBL/GenBank/DDBJ whole genome shotgun (WGS) entry which is preliminary data.</text>
</comment>
<evidence type="ECO:0000313" key="5">
    <source>
        <dbReference type="Proteomes" id="UP000054826"/>
    </source>
</evidence>
<protein>
    <submittedName>
        <fullName evidence="2">Uncharacterized protein</fullName>
    </submittedName>
</protein>
<dbReference type="AlphaFoldDB" id="A0A0V1DTU6"/>
<evidence type="ECO:0000313" key="3">
    <source>
        <dbReference type="EMBL" id="KRZ38911.1"/>
    </source>
</evidence>
<sequence length="73" mass="7990">MEPLAASICSPQVDFCQVESGTKETTAPLSNRRGISRPFSLPTTEGACPASRSAMARRRRSWFCHSDDLAAKF</sequence>
<dbReference type="Proteomes" id="UP000054632">
    <property type="component" value="Unassembled WGS sequence"/>
</dbReference>